<protein>
    <submittedName>
        <fullName evidence="1">Uncharacterized protein</fullName>
    </submittedName>
</protein>
<proteinExistence type="predicted"/>
<comment type="caution">
    <text evidence="1">The sequence shown here is derived from an EMBL/GenBank/DDBJ whole genome shotgun (WGS) entry which is preliminary data.</text>
</comment>
<keyword evidence="2" id="KW-1185">Reference proteome</keyword>
<dbReference type="Proteomes" id="UP001501556">
    <property type="component" value="Unassembled WGS sequence"/>
</dbReference>
<evidence type="ECO:0000313" key="1">
    <source>
        <dbReference type="EMBL" id="GAA3969882.1"/>
    </source>
</evidence>
<sequence>MEWLGHLLESVAQGLRKEAVVGDFGAAGVSQRAAKSGQVTDRKEGDKTEMDISPRTYCLRKGLSGVWPLNCPGDKSSFR</sequence>
<name>A0ABP7PRK7_9BACT</name>
<evidence type="ECO:0000313" key="2">
    <source>
        <dbReference type="Proteomes" id="UP001501556"/>
    </source>
</evidence>
<organism evidence="1 2">
    <name type="scientific">Hymenobacter antarcticus</name>
    <dbReference type="NCBI Taxonomy" id="486270"/>
    <lineage>
        <taxon>Bacteria</taxon>
        <taxon>Pseudomonadati</taxon>
        <taxon>Bacteroidota</taxon>
        <taxon>Cytophagia</taxon>
        <taxon>Cytophagales</taxon>
        <taxon>Hymenobacteraceae</taxon>
        <taxon>Hymenobacter</taxon>
    </lineage>
</organism>
<gene>
    <name evidence="1" type="ORF">GCM10022407_14740</name>
</gene>
<reference evidence="2" key="1">
    <citation type="journal article" date="2019" name="Int. J. Syst. Evol. Microbiol.">
        <title>The Global Catalogue of Microorganisms (GCM) 10K type strain sequencing project: providing services to taxonomists for standard genome sequencing and annotation.</title>
        <authorList>
            <consortium name="The Broad Institute Genomics Platform"/>
            <consortium name="The Broad Institute Genome Sequencing Center for Infectious Disease"/>
            <person name="Wu L."/>
            <person name="Ma J."/>
        </authorList>
    </citation>
    <scope>NUCLEOTIDE SEQUENCE [LARGE SCALE GENOMIC DNA]</scope>
    <source>
        <strain evidence="2">JCM 17217</strain>
    </source>
</reference>
<dbReference type="EMBL" id="BAABDI010000007">
    <property type="protein sequence ID" value="GAA3969882.1"/>
    <property type="molecule type" value="Genomic_DNA"/>
</dbReference>
<accession>A0ABP7PRK7</accession>